<dbReference type="Pfam" id="PF01520">
    <property type="entry name" value="Amidase_3"/>
    <property type="match status" value="1"/>
</dbReference>
<proteinExistence type="predicted"/>
<dbReference type="Proteomes" id="UP000198979">
    <property type="component" value="Unassembled WGS sequence"/>
</dbReference>
<accession>A0A1I0T947</accession>
<dbReference type="InterPro" id="IPR003646">
    <property type="entry name" value="SH3-like_bac-type"/>
</dbReference>
<reference evidence="6" key="1">
    <citation type="submission" date="2016-10" db="EMBL/GenBank/DDBJ databases">
        <authorList>
            <person name="Varghese N."/>
            <person name="Submissions S."/>
        </authorList>
    </citation>
    <scope>NUCLEOTIDE SEQUENCE [LARGE SCALE GENOMIC DNA]</scope>
    <source>
        <strain evidence="6">K1</strain>
    </source>
</reference>
<dbReference type="PROSITE" id="PS51781">
    <property type="entry name" value="SH3B"/>
    <property type="match status" value="3"/>
</dbReference>
<keyword evidence="3" id="KW-0732">Signal</keyword>
<feature type="domain" description="SH3b" evidence="4">
    <location>
        <begin position="95"/>
        <end position="160"/>
    </location>
</feature>
<dbReference type="SMART" id="SM00646">
    <property type="entry name" value="Ami_3"/>
    <property type="match status" value="1"/>
</dbReference>
<keyword evidence="6" id="KW-1185">Reference proteome</keyword>
<dbReference type="EMBL" id="FOJQ01000017">
    <property type="protein sequence ID" value="SFA48261.1"/>
    <property type="molecule type" value="Genomic_DNA"/>
</dbReference>
<name>A0A1I0T947_9BACL</name>
<dbReference type="RefSeq" id="WP_091702259.1">
    <property type="nucleotide sequence ID" value="NZ_FOJQ01000017.1"/>
</dbReference>
<dbReference type="AlphaFoldDB" id="A0A1I0T947"/>
<feature type="domain" description="SH3b" evidence="4">
    <location>
        <begin position="25"/>
        <end position="88"/>
    </location>
</feature>
<dbReference type="SMART" id="SM00287">
    <property type="entry name" value="SH3b"/>
    <property type="match status" value="3"/>
</dbReference>
<feature type="domain" description="SH3b" evidence="4">
    <location>
        <begin position="165"/>
        <end position="229"/>
    </location>
</feature>
<evidence type="ECO:0000259" key="4">
    <source>
        <dbReference type="PROSITE" id="PS51781"/>
    </source>
</evidence>
<dbReference type="GO" id="GO:0071555">
    <property type="term" value="P:cell wall organization"/>
    <property type="evidence" value="ECO:0007669"/>
    <property type="project" value="UniProtKB-KW"/>
</dbReference>
<organism evidence="5 6">
    <name type="scientific">Anoxybacillus pushchinoensis</name>
    <dbReference type="NCBI Taxonomy" id="150248"/>
    <lineage>
        <taxon>Bacteria</taxon>
        <taxon>Bacillati</taxon>
        <taxon>Bacillota</taxon>
        <taxon>Bacilli</taxon>
        <taxon>Bacillales</taxon>
        <taxon>Anoxybacillaceae</taxon>
        <taxon>Anoxybacillus</taxon>
    </lineage>
</organism>
<dbReference type="InterPro" id="IPR002508">
    <property type="entry name" value="MurNAc-LAA_cat"/>
</dbReference>
<sequence length="415" mass="46767">MKKTFVASLFICCCFLMIVQTASAAMNVRIVVDRLNVRTGPGLTFPVQGKVAKGKQYAVVQKRGEWLQIRLASNRTGWVYGKYVQMQNEQMEKKKQTQQLVVCQADGLRLRKGPGTMYAIIGYVNRNEKGTATMIQGDWMYVRWDGKEGWVHRSYITNVEKDTEQNTYVQMLYDNTNIRSAASTQSSIITKAKRGDQFAVIRKEGRWYVIQVDAQTIGYVAEWIVQVTKKPAPSQKTIVGKTIVIDAGHGGKDYGATGVNGTIEKMLTLQTALLLSEKLKQRGVNVILTRANDRFLSLSERVQVAARNKADAFVSIHYDSALNRTANGLTIYYYKQMDRSLADALFEPLSRLTGIQQRGVRVGNYHVLRENSRPSVLLELGYLSHPNEELFVASSTYQQAATEAICNGLLRYFEK</sequence>
<feature type="signal peptide" evidence="3">
    <location>
        <begin position="1"/>
        <end position="24"/>
    </location>
</feature>
<dbReference type="GO" id="GO:0009253">
    <property type="term" value="P:peptidoglycan catabolic process"/>
    <property type="evidence" value="ECO:0007669"/>
    <property type="project" value="InterPro"/>
</dbReference>
<keyword evidence="1" id="KW-0378">Hydrolase</keyword>
<evidence type="ECO:0000256" key="2">
    <source>
        <dbReference type="ARBA" id="ARBA00023316"/>
    </source>
</evidence>
<dbReference type="OrthoDB" id="9806267at2"/>
<dbReference type="InterPro" id="IPR050695">
    <property type="entry name" value="N-acetylmuramoyl_amidase_3"/>
</dbReference>
<dbReference type="InterPro" id="IPR017293">
    <property type="entry name" value="N-acetylmuramoyl-L-ala_amidase"/>
</dbReference>
<dbReference type="GO" id="GO:0008745">
    <property type="term" value="F:N-acetylmuramoyl-L-alanine amidase activity"/>
    <property type="evidence" value="ECO:0007669"/>
    <property type="project" value="InterPro"/>
</dbReference>
<dbReference type="STRING" id="150248.SAMN05216169_101752"/>
<dbReference type="CDD" id="cd02696">
    <property type="entry name" value="MurNAc-LAA"/>
    <property type="match status" value="1"/>
</dbReference>
<dbReference type="SUPFAM" id="SSF53187">
    <property type="entry name" value="Zn-dependent exopeptidases"/>
    <property type="match status" value="1"/>
</dbReference>
<dbReference type="PANTHER" id="PTHR30404">
    <property type="entry name" value="N-ACETYLMURAMOYL-L-ALANINE AMIDASE"/>
    <property type="match status" value="1"/>
</dbReference>
<evidence type="ECO:0000256" key="3">
    <source>
        <dbReference type="SAM" id="SignalP"/>
    </source>
</evidence>
<protein>
    <submittedName>
        <fullName evidence="5">N-acetylmuramoyl-L-alanine amidase</fullName>
    </submittedName>
</protein>
<dbReference type="Gene3D" id="2.30.30.40">
    <property type="entry name" value="SH3 Domains"/>
    <property type="match status" value="3"/>
</dbReference>
<dbReference type="PIRSF" id="PIRSF037846">
    <property type="entry name" value="Autolysin_YrvJ_prd"/>
    <property type="match status" value="1"/>
</dbReference>
<evidence type="ECO:0000313" key="5">
    <source>
        <dbReference type="EMBL" id="SFA48261.1"/>
    </source>
</evidence>
<dbReference type="Pfam" id="PF08239">
    <property type="entry name" value="SH3_3"/>
    <property type="match status" value="3"/>
</dbReference>
<keyword evidence="2" id="KW-0961">Cell wall biogenesis/degradation</keyword>
<gene>
    <name evidence="5" type="ORF">SAMN05216169_101752</name>
</gene>
<dbReference type="Gene3D" id="3.40.630.40">
    <property type="entry name" value="Zn-dependent exopeptidases"/>
    <property type="match status" value="1"/>
</dbReference>
<dbReference type="PANTHER" id="PTHR30404:SF0">
    <property type="entry name" value="N-ACETYLMURAMOYL-L-ALANINE AMIDASE AMIC"/>
    <property type="match status" value="1"/>
</dbReference>
<dbReference type="GO" id="GO:0030288">
    <property type="term" value="C:outer membrane-bounded periplasmic space"/>
    <property type="evidence" value="ECO:0007669"/>
    <property type="project" value="TreeGrafter"/>
</dbReference>
<evidence type="ECO:0000313" key="6">
    <source>
        <dbReference type="Proteomes" id="UP000198979"/>
    </source>
</evidence>
<evidence type="ECO:0000256" key="1">
    <source>
        <dbReference type="ARBA" id="ARBA00022801"/>
    </source>
</evidence>
<feature type="chain" id="PRO_5011726968" evidence="3">
    <location>
        <begin position="25"/>
        <end position="415"/>
    </location>
</feature>